<feature type="compositionally biased region" description="Acidic residues" evidence="1">
    <location>
        <begin position="50"/>
        <end position="64"/>
    </location>
</feature>
<keyword evidence="3" id="KW-1185">Reference proteome</keyword>
<protein>
    <recommendedName>
        <fullName evidence="4">Methyltransferase small domain-containing protein</fullName>
    </recommendedName>
</protein>
<dbReference type="InParanoid" id="D7FP93"/>
<dbReference type="CDD" id="cd02440">
    <property type="entry name" value="AdoMet_MTases"/>
    <property type="match status" value="1"/>
</dbReference>
<dbReference type="OrthoDB" id="46564at2759"/>
<dbReference type="GO" id="GO:0008276">
    <property type="term" value="F:protein methyltransferase activity"/>
    <property type="evidence" value="ECO:0007669"/>
    <property type="project" value="InterPro"/>
</dbReference>
<dbReference type="Proteomes" id="UP000002630">
    <property type="component" value="Unassembled WGS sequence"/>
</dbReference>
<dbReference type="GO" id="GO:0005634">
    <property type="term" value="C:nucleus"/>
    <property type="evidence" value="ECO:0007669"/>
    <property type="project" value="TreeGrafter"/>
</dbReference>
<evidence type="ECO:0000256" key="1">
    <source>
        <dbReference type="SAM" id="MobiDB-lite"/>
    </source>
</evidence>
<dbReference type="STRING" id="2880.D7FP93"/>
<organism evidence="2 3">
    <name type="scientific">Ectocarpus siliculosus</name>
    <name type="common">Brown alga</name>
    <name type="synonym">Conferva siliculosa</name>
    <dbReference type="NCBI Taxonomy" id="2880"/>
    <lineage>
        <taxon>Eukaryota</taxon>
        <taxon>Sar</taxon>
        <taxon>Stramenopiles</taxon>
        <taxon>Ochrophyta</taxon>
        <taxon>PX clade</taxon>
        <taxon>Phaeophyceae</taxon>
        <taxon>Ectocarpales</taxon>
        <taxon>Ectocarpaceae</taxon>
        <taxon>Ectocarpus</taxon>
    </lineage>
</organism>
<dbReference type="Pfam" id="PF10294">
    <property type="entry name" value="Methyltransf_16"/>
    <property type="match status" value="1"/>
</dbReference>
<sequence>MPSTSAMEKICEDGTPAERLVLSEVHVGSSGLHEEAEVVSRYAYLTPTSDDNEDSGSDSGSDSEEQTRPRVARHRKRPRHEVAQRCCRPSHEVLTIVHKMATTLGLVGQQVWSASFLLGDFVLTHNELFVGMQVLDLGAGPGVVGLIAARVARRCYLTDYHDEVLKLLDRNVEANRHLFALEPSATHDDDAAAPRAAGGGDSDVQVESGTLCSGVRSSDGGRARSGDCVAAVRKLDWFTFSKEQDSLDVTTCDSLEEDQAQSPAFPSEADCAGMGDVQNNTNDDRTTGTGTCGPFSWRKGELDGLSLISDSKRGGPVIVAADVIYDEGLTDALFQALTLLMPVPSLRARGLGKEDRNCDSKVSSTADNATKPLPHQTTPSTTPTPSCEDSAVTYVPVSKPVDDHDCHPLGTNAVLYLALEKRFNFSVAELSVAATGYSALLRNVVDVTENDGVGTGVDGCTQQGLKSAKKAFEGRRLPLSFQQCFRYERSNAMELWEIRRRPVSSEISK</sequence>
<gene>
    <name evidence="2" type="ORF">Esi_0187_0056</name>
</gene>
<accession>D7FP93</accession>
<dbReference type="InterPro" id="IPR029063">
    <property type="entry name" value="SAM-dependent_MTases_sf"/>
</dbReference>
<feature type="compositionally biased region" description="Basic residues" evidence="1">
    <location>
        <begin position="70"/>
        <end position="79"/>
    </location>
</feature>
<feature type="region of interest" description="Disordered" evidence="1">
    <location>
        <begin position="350"/>
        <end position="389"/>
    </location>
</feature>
<feature type="compositionally biased region" description="Low complexity" evidence="1">
    <location>
        <begin position="377"/>
        <end position="386"/>
    </location>
</feature>
<evidence type="ECO:0000313" key="2">
    <source>
        <dbReference type="EMBL" id="CBJ30354.1"/>
    </source>
</evidence>
<dbReference type="AlphaFoldDB" id="D7FP93"/>
<reference evidence="2 3" key="1">
    <citation type="journal article" date="2010" name="Nature">
        <title>The Ectocarpus genome and the independent evolution of multicellularity in brown algae.</title>
        <authorList>
            <person name="Cock J.M."/>
            <person name="Sterck L."/>
            <person name="Rouze P."/>
            <person name="Scornet D."/>
            <person name="Allen A.E."/>
            <person name="Amoutzias G."/>
            <person name="Anthouard V."/>
            <person name="Artiguenave F."/>
            <person name="Aury J.M."/>
            <person name="Badger J.H."/>
            <person name="Beszteri B."/>
            <person name="Billiau K."/>
            <person name="Bonnet E."/>
            <person name="Bothwell J.H."/>
            <person name="Bowler C."/>
            <person name="Boyen C."/>
            <person name="Brownlee C."/>
            <person name="Carrano C.J."/>
            <person name="Charrier B."/>
            <person name="Cho G.Y."/>
            <person name="Coelho S.M."/>
            <person name="Collen J."/>
            <person name="Corre E."/>
            <person name="Da Silva C."/>
            <person name="Delage L."/>
            <person name="Delaroque N."/>
            <person name="Dittami S.M."/>
            <person name="Doulbeau S."/>
            <person name="Elias M."/>
            <person name="Farnham G."/>
            <person name="Gachon C.M."/>
            <person name="Gschloessl B."/>
            <person name="Heesch S."/>
            <person name="Jabbari K."/>
            <person name="Jubin C."/>
            <person name="Kawai H."/>
            <person name="Kimura K."/>
            <person name="Kloareg B."/>
            <person name="Kupper F.C."/>
            <person name="Lang D."/>
            <person name="Le Bail A."/>
            <person name="Leblanc C."/>
            <person name="Lerouge P."/>
            <person name="Lohr M."/>
            <person name="Lopez P.J."/>
            <person name="Martens C."/>
            <person name="Maumus F."/>
            <person name="Michel G."/>
            <person name="Miranda-Saavedra D."/>
            <person name="Morales J."/>
            <person name="Moreau H."/>
            <person name="Motomura T."/>
            <person name="Nagasato C."/>
            <person name="Napoli C.A."/>
            <person name="Nelson D.R."/>
            <person name="Nyvall-Collen P."/>
            <person name="Peters A.F."/>
            <person name="Pommier C."/>
            <person name="Potin P."/>
            <person name="Poulain J."/>
            <person name="Quesneville H."/>
            <person name="Read B."/>
            <person name="Rensing S.A."/>
            <person name="Ritter A."/>
            <person name="Rousvoal S."/>
            <person name="Samanta M."/>
            <person name="Samson G."/>
            <person name="Schroeder D.C."/>
            <person name="Segurens B."/>
            <person name="Strittmatter M."/>
            <person name="Tonon T."/>
            <person name="Tregear J.W."/>
            <person name="Valentin K."/>
            <person name="von Dassow P."/>
            <person name="Yamagishi T."/>
            <person name="Van de Peer Y."/>
            <person name="Wincker P."/>
        </authorList>
    </citation>
    <scope>NUCLEOTIDE SEQUENCE [LARGE SCALE GENOMIC DNA]</scope>
    <source>
        <strain evidence="3">Ec32 / CCAP1310/4</strain>
    </source>
</reference>
<dbReference type="PANTHER" id="PTHR23108:SF0">
    <property type="entry name" value="METHYLTRANSFERASE-LIKE PROTEIN 22"/>
    <property type="match status" value="1"/>
</dbReference>
<dbReference type="InterPro" id="IPR038899">
    <property type="entry name" value="METTL22"/>
</dbReference>
<dbReference type="EMBL" id="FN649760">
    <property type="protein sequence ID" value="CBJ30354.1"/>
    <property type="molecule type" value="Genomic_DNA"/>
</dbReference>
<dbReference type="Gene3D" id="3.40.50.150">
    <property type="entry name" value="Vaccinia Virus protein VP39"/>
    <property type="match status" value="1"/>
</dbReference>
<name>D7FP93_ECTSI</name>
<evidence type="ECO:0000313" key="3">
    <source>
        <dbReference type="Proteomes" id="UP000002630"/>
    </source>
</evidence>
<proteinExistence type="predicted"/>
<feature type="region of interest" description="Disordered" evidence="1">
    <location>
        <begin position="42"/>
        <end position="83"/>
    </location>
</feature>
<evidence type="ECO:0008006" key="4">
    <source>
        <dbReference type="Google" id="ProtNLM"/>
    </source>
</evidence>
<dbReference type="PANTHER" id="PTHR23108">
    <property type="entry name" value="METHYLTRANSFERASE-RELATED"/>
    <property type="match status" value="1"/>
</dbReference>
<dbReference type="SUPFAM" id="SSF53335">
    <property type="entry name" value="S-adenosyl-L-methionine-dependent methyltransferases"/>
    <property type="match status" value="1"/>
</dbReference>
<dbReference type="InterPro" id="IPR019410">
    <property type="entry name" value="Methyltransf_16"/>
</dbReference>